<dbReference type="EMBL" id="AP015029">
    <property type="protein sequence ID" value="BAW21171.1"/>
    <property type="molecule type" value="Genomic_DNA"/>
</dbReference>
<evidence type="ECO:0000313" key="3">
    <source>
        <dbReference type="Proteomes" id="UP000218731"/>
    </source>
</evidence>
<dbReference type="SMART" id="SM00382">
    <property type="entry name" value="AAA"/>
    <property type="match status" value="1"/>
</dbReference>
<proteinExistence type="predicted"/>
<dbReference type="AlphaFoldDB" id="A0A1L7N6U2"/>
<dbReference type="PANTHER" id="PTHR42759:SF1">
    <property type="entry name" value="MAGNESIUM-CHELATASE SUBUNIT CHLD"/>
    <property type="match status" value="1"/>
</dbReference>
<gene>
    <name evidence="2" type="ORF">KF715C_ch5980</name>
</gene>
<dbReference type="GO" id="GO:0016887">
    <property type="term" value="F:ATP hydrolysis activity"/>
    <property type="evidence" value="ECO:0007669"/>
    <property type="project" value="InterPro"/>
</dbReference>
<feature type="domain" description="AAA+ ATPase" evidence="1">
    <location>
        <begin position="38"/>
        <end position="219"/>
    </location>
</feature>
<accession>A0A1L7N6U2</accession>
<organism evidence="2 3">
    <name type="scientific">Pseudomonas putida</name>
    <name type="common">Arthrobacter siderocapsulatus</name>
    <dbReference type="NCBI Taxonomy" id="303"/>
    <lineage>
        <taxon>Bacteria</taxon>
        <taxon>Pseudomonadati</taxon>
        <taxon>Pseudomonadota</taxon>
        <taxon>Gammaproteobacteria</taxon>
        <taxon>Pseudomonadales</taxon>
        <taxon>Pseudomonadaceae</taxon>
        <taxon>Pseudomonas</taxon>
    </lineage>
</organism>
<dbReference type="InterPro" id="IPR003959">
    <property type="entry name" value="ATPase_AAA_core"/>
</dbReference>
<dbReference type="InterPro" id="IPR003593">
    <property type="entry name" value="AAA+_ATPase"/>
</dbReference>
<dbReference type="PANTHER" id="PTHR42759">
    <property type="entry name" value="MOXR FAMILY PROTEIN"/>
    <property type="match status" value="1"/>
</dbReference>
<dbReference type="SUPFAM" id="SSF52540">
    <property type="entry name" value="P-loop containing nucleoside triphosphate hydrolases"/>
    <property type="match status" value="1"/>
</dbReference>
<protein>
    <recommendedName>
        <fullName evidence="1">AAA+ ATPase domain-containing protein</fullName>
    </recommendedName>
</protein>
<dbReference type="RefSeq" id="WP_059399894.1">
    <property type="nucleotide sequence ID" value="NZ_AP015029.1"/>
</dbReference>
<dbReference type="InterPro" id="IPR027417">
    <property type="entry name" value="P-loop_NTPase"/>
</dbReference>
<dbReference type="CDD" id="cd00009">
    <property type="entry name" value="AAA"/>
    <property type="match status" value="1"/>
</dbReference>
<sequence>MEKPSRLPSPQAIIQALESVDYLADEALATLCFLASAMQRPIYLEGEPGVGKTSLAYAIGQAFGLEVFRLQCYEGVDISQALYDWDFRKQLLHLKRAESASTSGGAGELPLYDREFLLERPILKAFRNSPCILLIDEIDRADDAFEAFLLEALSDFAVSVPEIGTIRPRVPPLIFLTSNRTREVHDALKRRCLYHWVDHPDANLELAILHRRFPALNEALGRSIVAAAGRFREIGLLKSPGVAETLDWTAALLALEAKQLDRQSVELTLGTLLKYREDQQRVREGELAFFQAADTP</sequence>
<dbReference type="Proteomes" id="UP000218731">
    <property type="component" value="Chromosome 1"/>
</dbReference>
<dbReference type="GO" id="GO:0005524">
    <property type="term" value="F:ATP binding"/>
    <property type="evidence" value="ECO:0007669"/>
    <property type="project" value="InterPro"/>
</dbReference>
<dbReference type="Pfam" id="PF00004">
    <property type="entry name" value="AAA"/>
    <property type="match status" value="1"/>
</dbReference>
<dbReference type="InterPro" id="IPR050764">
    <property type="entry name" value="CbbQ/NirQ/NorQ/GpvN"/>
</dbReference>
<reference evidence="2 3" key="1">
    <citation type="submission" date="2015-11" db="EMBL/GenBank/DDBJ databases">
        <title>Complete genome sequencing of a biphenyl-degrading bacterium, Pseudomonas putida KF715 (=NBRC110667).</title>
        <authorList>
            <person name="Suenaga H."/>
            <person name="Fujihara N."/>
            <person name="Watanabe T."/>
            <person name="Hirose J."/>
            <person name="Kimura N."/>
            <person name="Yamazoe A."/>
            <person name="Hosoyama A."/>
            <person name="Shimodaira J."/>
            <person name="Furukawa K."/>
        </authorList>
    </citation>
    <scope>NUCLEOTIDE SEQUENCE [LARGE SCALE GENOMIC DNA]</scope>
    <source>
        <strain evidence="2 3">KF715</strain>
    </source>
</reference>
<dbReference type="Gene3D" id="3.40.50.300">
    <property type="entry name" value="P-loop containing nucleotide triphosphate hydrolases"/>
    <property type="match status" value="1"/>
</dbReference>
<evidence type="ECO:0000259" key="1">
    <source>
        <dbReference type="SMART" id="SM00382"/>
    </source>
</evidence>
<name>A0A1L7N6U2_PSEPU</name>
<evidence type="ECO:0000313" key="2">
    <source>
        <dbReference type="EMBL" id="BAW21171.1"/>
    </source>
</evidence>